<feature type="compositionally biased region" description="Pro residues" evidence="5">
    <location>
        <begin position="320"/>
        <end position="334"/>
    </location>
</feature>
<evidence type="ECO:0000256" key="1">
    <source>
        <dbReference type="ARBA" id="ARBA00022723"/>
    </source>
</evidence>
<evidence type="ECO:0000313" key="7">
    <source>
        <dbReference type="EMBL" id="CCM18869.1"/>
    </source>
</evidence>
<feature type="region of interest" description="Disordered" evidence="5">
    <location>
        <begin position="1"/>
        <end position="24"/>
    </location>
</feature>
<name>A0A1E1J5J2_LEIGU</name>
<accession>A0A1E1J5J2</accession>
<dbReference type="GO" id="GO:0051252">
    <property type="term" value="P:regulation of RNA metabolic process"/>
    <property type="evidence" value="ECO:0007669"/>
    <property type="project" value="UniProtKB-ARBA"/>
</dbReference>
<feature type="zinc finger region" description="C3H1-type" evidence="4">
    <location>
        <begin position="212"/>
        <end position="239"/>
    </location>
</feature>
<protein>
    <recommendedName>
        <fullName evidence="6">C3H1-type domain-containing protein</fullName>
    </recommendedName>
</protein>
<dbReference type="AlphaFoldDB" id="A0A1E1J5J2"/>
<dbReference type="GO" id="GO:0010468">
    <property type="term" value="P:regulation of gene expression"/>
    <property type="evidence" value="ECO:0007669"/>
    <property type="project" value="UniProtKB-ARBA"/>
</dbReference>
<keyword evidence="3 4" id="KW-0862">Zinc</keyword>
<evidence type="ECO:0000256" key="5">
    <source>
        <dbReference type="SAM" id="MobiDB-lite"/>
    </source>
</evidence>
<evidence type="ECO:0000256" key="4">
    <source>
        <dbReference type="PROSITE-ProRule" id="PRU00723"/>
    </source>
</evidence>
<reference evidence="7" key="1">
    <citation type="submission" date="2012-08" db="EMBL/GenBank/DDBJ databases">
        <title>Comparative genomics of metastatic and non-metastatic Leishmania guyanensis provides insights into polygenic factors involved in Leishmania RNA virus infection.</title>
        <authorList>
            <person name="Smith D."/>
            <person name="Hertz-Fowler C."/>
            <person name="Martin R."/>
            <person name="Dickens N."/>
            <person name="Fasel N."/>
            <person name="Falquet L."/>
            <person name="Beverley S."/>
            <person name="Zangger H."/>
            <person name="Calderon-Copete S."/>
            <person name="Mottram J."/>
            <person name="Xenarios I."/>
        </authorList>
    </citation>
    <scope>NUCLEOTIDE SEQUENCE</scope>
    <source>
        <strain evidence="7">MHOM/BR/75/M4147/SSU:IR2SAT-LUC</strain>
    </source>
</reference>
<evidence type="ECO:0000256" key="3">
    <source>
        <dbReference type="ARBA" id="ARBA00022833"/>
    </source>
</evidence>
<feature type="compositionally biased region" description="Basic and acidic residues" evidence="5">
    <location>
        <begin position="9"/>
        <end position="19"/>
    </location>
</feature>
<dbReference type="Gene3D" id="4.10.1000.10">
    <property type="entry name" value="Zinc finger, CCCH-type"/>
    <property type="match status" value="1"/>
</dbReference>
<dbReference type="EMBL" id="CALQ01001678">
    <property type="protein sequence ID" value="CCM18869.1"/>
    <property type="molecule type" value="Genomic_DNA"/>
</dbReference>
<feature type="compositionally biased region" description="Low complexity" evidence="5">
    <location>
        <begin position="62"/>
        <end position="71"/>
    </location>
</feature>
<feature type="region of interest" description="Disordered" evidence="5">
    <location>
        <begin position="293"/>
        <end position="343"/>
    </location>
</feature>
<dbReference type="InterPro" id="IPR036855">
    <property type="entry name" value="Znf_CCCH_sf"/>
</dbReference>
<dbReference type="InterPro" id="IPR000571">
    <property type="entry name" value="Znf_CCCH"/>
</dbReference>
<feature type="region of interest" description="Disordered" evidence="5">
    <location>
        <begin position="86"/>
        <end position="130"/>
    </location>
</feature>
<dbReference type="FunFam" id="4.10.1000.10:FF:000003">
    <property type="entry name" value="Zinc finger CCCH domain-containing protein"/>
    <property type="match status" value="1"/>
</dbReference>
<keyword evidence="2 4" id="KW-0863">Zinc-finger</keyword>
<evidence type="ECO:0000259" key="6">
    <source>
        <dbReference type="PROSITE" id="PS50103"/>
    </source>
</evidence>
<dbReference type="SUPFAM" id="SSF90229">
    <property type="entry name" value="CCCH zinc finger"/>
    <property type="match status" value="1"/>
</dbReference>
<feature type="region of interest" description="Disordered" evidence="5">
    <location>
        <begin position="60"/>
        <end position="79"/>
    </location>
</feature>
<keyword evidence="1 4" id="KW-0479">Metal-binding</keyword>
<evidence type="ECO:0000256" key="2">
    <source>
        <dbReference type="ARBA" id="ARBA00022771"/>
    </source>
</evidence>
<dbReference type="PROSITE" id="PS50103">
    <property type="entry name" value="ZF_C3H1"/>
    <property type="match status" value="1"/>
</dbReference>
<dbReference type="GO" id="GO:0008270">
    <property type="term" value="F:zinc ion binding"/>
    <property type="evidence" value="ECO:0007669"/>
    <property type="project" value="UniProtKB-KW"/>
</dbReference>
<gene>
    <name evidence="7" type="primary">LgM4147LRVhigh.34.02100.00430</name>
    <name evidence="7" type="ORF">BN36_3463530</name>
</gene>
<sequence length="512" mass="54962">MTSTTFDAFHMEETGDHTQHVSSDASTQWASQDLSGNFLPDLTGAYGLSVIEQIVRDAIGNSDSSPLSRSSVPPPLAMKVPSLSDELLQEQSHREQNSEDSQADSLAPTIWNTPKPLTRQQSSKCLPNEPSPGCTTITSIDYPEVDLSPSWQPVSNQVSLRTAPIPLCGLESNKNILQSGNASVNNFSTDTPTTVKAPVASTGPSSSAVLHYKTKRCRHFDQSGWCPYQHRCIFAHGDREFAFYTAQKGTAIDSSGEDVCPTTSPLANDHIERNVQELVEEYELAVSEVRTKVVASSNSGGGPSDAHGPRGSQMKSDSKGPPPPIVSNSPPAPPILSHSSAASQCHPSNLHFLTATPLPHSSMAMVNGASNSMAQFQALQPQNSQQYRAHQQQVAILSQQLVLVSGLNGAPTDLPFAMLSSSAPLATAPQPAHVFPPRYQQHGVFTMATGTLGAFPMNQNQQLPQHQIYCVSTPYYNAMTANGGKGELPVYPGGHTFDPARSFNGYLPARFM</sequence>
<proteinExistence type="predicted"/>
<organism evidence="7">
    <name type="scientific">Leishmania guyanensis</name>
    <dbReference type="NCBI Taxonomy" id="5670"/>
    <lineage>
        <taxon>Eukaryota</taxon>
        <taxon>Discoba</taxon>
        <taxon>Euglenozoa</taxon>
        <taxon>Kinetoplastea</taxon>
        <taxon>Metakinetoplastina</taxon>
        <taxon>Trypanosomatida</taxon>
        <taxon>Trypanosomatidae</taxon>
        <taxon>Leishmaniinae</taxon>
        <taxon>Leishmania</taxon>
        <taxon>Leishmania guyanensis species complex</taxon>
    </lineage>
</organism>
<feature type="domain" description="C3H1-type" evidence="6">
    <location>
        <begin position="212"/>
        <end position="239"/>
    </location>
</feature>